<dbReference type="InterPro" id="IPR009057">
    <property type="entry name" value="Homeodomain-like_sf"/>
</dbReference>
<dbReference type="FunFam" id="1.10.10.60:FF:000256">
    <property type="entry name" value="Even-skipped homeobox 1"/>
    <property type="match status" value="1"/>
</dbReference>
<feature type="DNA-binding region" description="Homeobox" evidence="7">
    <location>
        <begin position="68"/>
        <end position="127"/>
    </location>
</feature>
<evidence type="ECO:0000256" key="7">
    <source>
        <dbReference type="PROSITE-ProRule" id="PRU00108"/>
    </source>
</evidence>
<sequence length="265" mass="28955">VMEHQLVVSSSEDIKPPPAAHLGKPTVVVDVIPPTYTSPPVAKTESIKETPAMSTGSTATSSGNDQSIRRYRTAFTREQLARLEKEFYKENYVSRPRRCELASQLNLPESTIKVWFQNRRMKDKRQRMAMAWPYAVYTDPTLAASLLQAAMYVPCPPYYPQPRYAYPYPSPSPSPSPAQPQRQDDCDGSPSCRCGIVNCVAASSLPTASPSPSPLLSPPLFATGAAVAGAAAGAGSTQLARQPPKLFQPYKSDVTPHADRDRDRT</sequence>
<dbReference type="Gene3D" id="1.10.10.60">
    <property type="entry name" value="Homeodomain-like"/>
    <property type="match status" value="1"/>
</dbReference>
<keyword evidence="4 7" id="KW-0371">Homeobox</keyword>
<evidence type="ECO:0000256" key="2">
    <source>
        <dbReference type="ARBA" id="ARBA00022473"/>
    </source>
</evidence>
<dbReference type="InterPro" id="IPR052002">
    <property type="entry name" value="Even-skipped_HD"/>
</dbReference>
<feature type="compositionally biased region" description="Low complexity" evidence="9">
    <location>
        <begin position="50"/>
        <end position="63"/>
    </location>
</feature>
<comment type="subcellular location">
    <subcellularLocation>
        <location evidence="1 7 8">Nucleus</location>
    </subcellularLocation>
</comment>
<dbReference type="PIR" id="S19923">
    <property type="entry name" value="S19923"/>
</dbReference>
<feature type="compositionally biased region" description="Pro residues" evidence="9">
    <location>
        <begin position="168"/>
        <end position="178"/>
    </location>
</feature>
<dbReference type="GO" id="GO:0000978">
    <property type="term" value="F:RNA polymerase II cis-regulatory region sequence-specific DNA binding"/>
    <property type="evidence" value="ECO:0007669"/>
    <property type="project" value="TreeGrafter"/>
</dbReference>
<keyword evidence="2" id="KW-0217">Developmental protein</keyword>
<dbReference type="Pfam" id="PF00046">
    <property type="entry name" value="Homeodomain"/>
    <property type="match status" value="1"/>
</dbReference>
<evidence type="ECO:0000256" key="8">
    <source>
        <dbReference type="RuleBase" id="RU000682"/>
    </source>
</evidence>
<keyword evidence="3 7" id="KW-0238">DNA-binding</keyword>
<evidence type="ECO:0000256" key="5">
    <source>
        <dbReference type="ARBA" id="ARBA00023242"/>
    </source>
</evidence>
<dbReference type="PROSITE" id="PS50071">
    <property type="entry name" value="HOMEOBOX_2"/>
    <property type="match status" value="1"/>
</dbReference>
<feature type="region of interest" description="Disordered" evidence="9">
    <location>
        <begin position="232"/>
        <end position="265"/>
    </location>
</feature>
<dbReference type="PANTHER" id="PTHR46294">
    <property type="entry name" value="SEGMENTATION PROTEIN EVEN-SKIPPED"/>
    <property type="match status" value="1"/>
</dbReference>
<evidence type="ECO:0000256" key="9">
    <source>
        <dbReference type="SAM" id="MobiDB-lite"/>
    </source>
</evidence>
<evidence type="ECO:0000256" key="6">
    <source>
        <dbReference type="ARBA" id="ARBA00038449"/>
    </source>
</evidence>
<feature type="non-terminal residue" evidence="11">
    <location>
        <position position="1"/>
    </location>
</feature>
<comment type="similarity">
    <text evidence="6">Belongs to the even-skipped homeobox family.</text>
</comment>
<dbReference type="InterPro" id="IPR017970">
    <property type="entry name" value="Homeobox_CS"/>
</dbReference>
<proteinExistence type="evidence at transcript level"/>
<dbReference type="PRINTS" id="PR00024">
    <property type="entry name" value="HOMEOBOX"/>
</dbReference>
<name>Q26472_SCHAM</name>
<dbReference type="InterPro" id="IPR020479">
    <property type="entry name" value="HD_metazoa"/>
</dbReference>
<feature type="region of interest" description="Disordered" evidence="9">
    <location>
        <begin position="166"/>
        <end position="187"/>
    </location>
</feature>
<dbReference type="SUPFAM" id="SSF46689">
    <property type="entry name" value="Homeodomain-like"/>
    <property type="match status" value="1"/>
</dbReference>
<dbReference type="EMBL" id="Z11845">
    <property type="protein sequence ID" value="CAA77869.1"/>
    <property type="molecule type" value="mRNA"/>
</dbReference>
<dbReference type="AlphaFoldDB" id="Q26472"/>
<dbReference type="PANTHER" id="PTHR46294:SF4">
    <property type="entry name" value="SEGMENTATION PROTEIN EVEN-SKIPPED"/>
    <property type="match status" value="1"/>
</dbReference>
<dbReference type="GO" id="GO:0000981">
    <property type="term" value="F:DNA-binding transcription factor activity, RNA polymerase II-specific"/>
    <property type="evidence" value="ECO:0007669"/>
    <property type="project" value="InterPro"/>
</dbReference>
<dbReference type="InterPro" id="IPR001356">
    <property type="entry name" value="HD"/>
</dbReference>
<evidence type="ECO:0000256" key="3">
    <source>
        <dbReference type="ARBA" id="ARBA00023125"/>
    </source>
</evidence>
<dbReference type="SMART" id="SM00389">
    <property type="entry name" value="HOX"/>
    <property type="match status" value="1"/>
</dbReference>
<dbReference type="OrthoDB" id="6159439at2759"/>
<protein>
    <submittedName>
        <fullName evidence="11">Even-skipped</fullName>
    </submittedName>
</protein>
<feature type="region of interest" description="Disordered" evidence="9">
    <location>
        <begin position="38"/>
        <end position="67"/>
    </location>
</feature>
<dbReference type="CDD" id="cd00086">
    <property type="entry name" value="homeodomain"/>
    <property type="match status" value="1"/>
</dbReference>
<evidence type="ECO:0000259" key="10">
    <source>
        <dbReference type="PROSITE" id="PS50071"/>
    </source>
</evidence>
<evidence type="ECO:0000256" key="4">
    <source>
        <dbReference type="ARBA" id="ARBA00023155"/>
    </source>
</evidence>
<dbReference type="PROSITE" id="PS00027">
    <property type="entry name" value="HOMEOBOX_1"/>
    <property type="match status" value="1"/>
</dbReference>
<evidence type="ECO:0000256" key="1">
    <source>
        <dbReference type="ARBA" id="ARBA00004123"/>
    </source>
</evidence>
<accession>Q26472</accession>
<organism evidence="11">
    <name type="scientific">Schistocerca americana</name>
    <name type="common">American grasshopper</name>
    <dbReference type="NCBI Taxonomy" id="7009"/>
    <lineage>
        <taxon>Eukaryota</taxon>
        <taxon>Metazoa</taxon>
        <taxon>Ecdysozoa</taxon>
        <taxon>Arthropoda</taxon>
        <taxon>Hexapoda</taxon>
        <taxon>Insecta</taxon>
        <taxon>Pterygota</taxon>
        <taxon>Neoptera</taxon>
        <taxon>Polyneoptera</taxon>
        <taxon>Orthoptera</taxon>
        <taxon>Caelifera</taxon>
        <taxon>Acrididea</taxon>
        <taxon>Acridomorpha</taxon>
        <taxon>Acridoidea</taxon>
        <taxon>Acrididae</taxon>
        <taxon>Cyrtacanthacridinae</taxon>
        <taxon>Schistocerca</taxon>
    </lineage>
</organism>
<reference evidence="11" key="1">
    <citation type="journal article" date="1992" name="Nature">
        <title>Changing role of even-skipped during the evolution of insect pattern formation.</title>
        <authorList>
            <person name="Patel N.H."/>
            <person name="Ball E.E."/>
            <person name="Goodman C.S."/>
        </authorList>
    </citation>
    <scope>NUCLEOTIDE SEQUENCE</scope>
</reference>
<evidence type="ECO:0000313" key="11">
    <source>
        <dbReference type="EMBL" id="CAA77869.1"/>
    </source>
</evidence>
<dbReference type="GO" id="GO:0005634">
    <property type="term" value="C:nucleus"/>
    <property type="evidence" value="ECO:0007669"/>
    <property type="project" value="UniProtKB-SubCell"/>
</dbReference>
<keyword evidence="5 7" id="KW-0539">Nucleus</keyword>
<feature type="compositionally biased region" description="Basic and acidic residues" evidence="9">
    <location>
        <begin position="254"/>
        <end position="265"/>
    </location>
</feature>
<feature type="region of interest" description="Disordered" evidence="9">
    <location>
        <begin position="1"/>
        <end position="22"/>
    </location>
</feature>
<feature type="domain" description="Homeobox" evidence="10">
    <location>
        <begin position="66"/>
        <end position="126"/>
    </location>
</feature>